<dbReference type="PANTHER" id="PTHR10566">
    <property type="entry name" value="CHAPERONE-ACTIVITY OF BC1 COMPLEX CABC1 -RELATED"/>
    <property type="match status" value="1"/>
</dbReference>
<proteinExistence type="inferred from homology"/>
<comment type="similarity">
    <text evidence="1">Belongs to the protein kinase superfamily. ADCK protein kinase family.</text>
</comment>
<evidence type="ECO:0000313" key="3">
    <source>
        <dbReference type="EMBL" id="OGL73927.1"/>
    </source>
</evidence>
<name>A0A1F7U868_9BACT</name>
<dbReference type="InterPro" id="IPR050154">
    <property type="entry name" value="UbiB_kinase"/>
</dbReference>
<dbReference type="SUPFAM" id="SSF56112">
    <property type="entry name" value="Protein kinase-like (PK-like)"/>
    <property type="match status" value="1"/>
</dbReference>
<dbReference type="AlphaFoldDB" id="A0A1F7U868"/>
<feature type="domain" description="ABC1 atypical kinase-like" evidence="2">
    <location>
        <begin position="100"/>
        <end position="344"/>
    </location>
</feature>
<organism evidence="3 4">
    <name type="scientific">Candidatus Uhrbacteria bacterium RIFCSPHIGHO2_02_FULL_57_19</name>
    <dbReference type="NCBI Taxonomy" id="1802391"/>
    <lineage>
        <taxon>Bacteria</taxon>
        <taxon>Candidatus Uhriibacteriota</taxon>
    </lineage>
</organism>
<dbReference type="STRING" id="1802391.A3D72_00420"/>
<protein>
    <recommendedName>
        <fullName evidence="2">ABC1 atypical kinase-like domain-containing protein</fullName>
    </recommendedName>
</protein>
<dbReference type="Proteomes" id="UP000176303">
    <property type="component" value="Unassembled WGS sequence"/>
</dbReference>
<comment type="caution">
    <text evidence="3">The sequence shown here is derived from an EMBL/GenBank/DDBJ whole genome shotgun (WGS) entry which is preliminary data.</text>
</comment>
<evidence type="ECO:0000313" key="4">
    <source>
        <dbReference type="Proteomes" id="UP000176303"/>
    </source>
</evidence>
<dbReference type="EMBL" id="MGDZ01000014">
    <property type="protein sequence ID" value="OGL73927.1"/>
    <property type="molecule type" value="Genomic_DNA"/>
</dbReference>
<accession>A0A1F7U868</accession>
<dbReference type="Pfam" id="PF03109">
    <property type="entry name" value="ABC1"/>
    <property type="match status" value="1"/>
</dbReference>
<reference evidence="3 4" key="1">
    <citation type="journal article" date="2016" name="Nat. Commun.">
        <title>Thousands of microbial genomes shed light on interconnected biogeochemical processes in an aquifer system.</title>
        <authorList>
            <person name="Anantharaman K."/>
            <person name="Brown C.T."/>
            <person name="Hug L.A."/>
            <person name="Sharon I."/>
            <person name="Castelle C.J."/>
            <person name="Probst A.J."/>
            <person name="Thomas B.C."/>
            <person name="Singh A."/>
            <person name="Wilkins M.J."/>
            <person name="Karaoz U."/>
            <person name="Brodie E.L."/>
            <person name="Williams K.H."/>
            <person name="Hubbard S.S."/>
            <person name="Banfield J.F."/>
        </authorList>
    </citation>
    <scope>NUCLEOTIDE SEQUENCE [LARGE SCALE GENOMIC DNA]</scope>
</reference>
<feature type="non-terminal residue" evidence="3">
    <location>
        <position position="534"/>
    </location>
</feature>
<dbReference type="CDD" id="cd05121">
    <property type="entry name" value="ABC1_ADCK3-like"/>
    <property type="match status" value="1"/>
</dbReference>
<dbReference type="InterPro" id="IPR004147">
    <property type="entry name" value="ABC1_dom"/>
</dbReference>
<evidence type="ECO:0000259" key="2">
    <source>
        <dbReference type="Pfam" id="PF03109"/>
    </source>
</evidence>
<dbReference type="PANTHER" id="PTHR10566:SF113">
    <property type="entry name" value="PROTEIN ACTIVITY OF BC1 COMPLEX KINASE 7, CHLOROPLASTIC"/>
    <property type="match status" value="1"/>
</dbReference>
<evidence type="ECO:0000256" key="1">
    <source>
        <dbReference type="ARBA" id="ARBA00009670"/>
    </source>
</evidence>
<dbReference type="InterPro" id="IPR011009">
    <property type="entry name" value="Kinase-like_dom_sf"/>
</dbReference>
<gene>
    <name evidence="3" type="ORF">A3D72_00420</name>
</gene>
<sequence>MTSIKQRAGDLRRLRQIVVELWVAGFDAFLDDLELKRIVPLRTRLGRALSVERRAHLEKPPQVRIRETMERLGPTFVKFGQMLSLRADLVGEEYAREFSKLQRAVPPFRAAQAAQVIREELGKPPEKIFKEFDKKPFAAASLAQVHRARLRNGKKVAVKIQRPSVRATVENDIHILLLLAHLAERHVPQLRTLRPVRLVREFADWTLRELDFTVEGGQIDRFRANFADEEGVRVPLVYWDYTGKRVLTMEFLDGLQLDDLAGLRRAKIDRKELAETGVRLALRQFFIDGFFHGDPHPGNFTALPGNKLGMMDFGIVGTLPADLRLELVSAFISYKNRDTEAYTKHLLDLAEVTKEADVRGFSAEVQRIINRVIYGPLKKKGISDAFYQVVTSGARHGVYFPTDLVLLGKSLLTIEAVGLKLHPGFDLDAALEPFLSTVIKSELSPRRLAQQVENNAFDALSLARTLPEHTLKLLKKIETGNLEVKLDLEELRDLKQEFDRQNDDRILALVVTALFIGSAAVLRLETFTLLGWSL</sequence>